<dbReference type="PANTHER" id="PTHR30616:SF2">
    <property type="entry name" value="PURINE NUCLEOSIDE PHOSPHORYLASE LACC1"/>
    <property type="match status" value="1"/>
</dbReference>
<dbReference type="KEGG" id="slw:BRW62_08170"/>
<comment type="function">
    <text evidence="2">Purine nucleoside enzyme that catalyzes the phosphorolysis of adenosine and inosine nucleosides, yielding D-ribose 1-phosphate and the respective free bases, adenine and hypoxanthine. Also catalyzes the phosphorolysis of S-methyl-5'-thioadenosine into adenine and S-methyl-5-thio-alpha-D-ribose 1-phosphate. Also has adenosine deaminase activity.</text>
</comment>
<proteinExistence type="inferred from homology"/>
<keyword evidence="5" id="KW-0479">Metal-binding</keyword>
<dbReference type="RefSeq" id="WP_099799068.1">
    <property type="nucleotide sequence ID" value="NZ_CP018092.1"/>
</dbReference>
<evidence type="ECO:0000313" key="13">
    <source>
        <dbReference type="Proteomes" id="UP000231057"/>
    </source>
</evidence>
<dbReference type="PANTHER" id="PTHR30616">
    <property type="entry name" value="UNCHARACTERIZED PROTEIN YFIH"/>
    <property type="match status" value="1"/>
</dbReference>
<dbReference type="GO" id="GO:0005507">
    <property type="term" value="F:copper ion binding"/>
    <property type="evidence" value="ECO:0007669"/>
    <property type="project" value="TreeGrafter"/>
</dbReference>
<evidence type="ECO:0000313" key="12">
    <source>
        <dbReference type="EMBL" id="ATS18727.1"/>
    </source>
</evidence>
<evidence type="ECO:0000256" key="5">
    <source>
        <dbReference type="ARBA" id="ARBA00022723"/>
    </source>
</evidence>
<dbReference type="InterPro" id="IPR011324">
    <property type="entry name" value="Cytotoxic_necrot_fac-like_cat"/>
</dbReference>
<dbReference type="CDD" id="cd16833">
    <property type="entry name" value="YfiH"/>
    <property type="match status" value="1"/>
</dbReference>
<comment type="catalytic activity">
    <reaction evidence="8">
        <text>adenosine + H2O + H(+) = inosine + NH4(+)</text>
        <dbReference type="Rhea" id="RHEA:24408"/>
        <dbReference type="ChEBI" id="CHEBI:15377"/>
        <dbReference type="ChEBI" id="CHEBI:15378"/>
        <dbReference type="ChEBI" id="CHEBI:16335"/>
        <dbReference type="ChEBI" id="CHEBI:17596"/>
        <dbReference type="ChEBI" id="CHEBI:28938"/>
        <dbReference type="EC" id="3.5.4.4"/>
    </reaction>
    <physiologicalReaction direction="left-to-right" evidence="8">
        <dbReference type="Rhea" id="RHEA:24409"/>
    </physiologicalReaction>
</comment>
<keyword evidence="4" id="KW-0808">Transferase</keyword>
<evidence type="ECO:0000256" key="7">
    <source>
        <dbReference type="ARBA" id="ARBA00022833"/>
    </source>
</evidence>
<dbReference type="SUPFAM" id="SSF64438">
    <property type="entry name" value="CNF1/YfiH-like putative cysteine hydrolases"/>
    <property type="match status" value="1"/>
</dbReference>
<protein>
    <recommendedName>
        <fullName evidence="11">Purine nucleoside phosphorylase</fullName>
    </recommendedName>
</protein>
<dbReference type="Proteomes" id="UP000231057">
    <property type="component" value="Chromosome"/>
</dbReference>
<dbReference type="OrthoDB" id="4279at2"/>
<evidence type="ECO:0000256" key="10">
    <source>
        <dbReference type="ARBA" id="ARBA00049893"/>
    </source>
</evidence>
<dbReference type="GO" id="GO:0016787">
    <property type="term" value="F:hydrolase activity"/>
    <property type="evidence" value="ECO:0007669"/>
    <property type="project" value="UniProtKB-KW"/>
</dbReference>
<dbReference type="InterPro" id="IPR038371">
    <property type="entry name" value="Cu_polyphenol_OxRdtase_sf"/>
</dbReference>
<evidence type="ECO:0000256" key="8">
    <source>
        <dbReference type="ARBA" id="ARBA00047989"/>
    </source>
</evidence>
<dbReference type="Pfam" id="PF02578">
    <property type="entry name" value="Cu-oxidase_4"/>
    <property type="match status" value="1"/>
</dbReference>
<evidence type="ECO:0000256" key="6">
    <source>
        <dbReference type="ARBA" id="ARBA00022801"/>
    </source>
</evidence>
<evidence type="ECO:0000256" key="11">
    <source>
        <dbReference type="RuleBase" id="RU361274"/>
    </source>
</evidence>
<dbReference type="InterPro" id="IPR003730">
    <property type="entry name" value="Cu_polyphenol_OxRdtase"/>
</dbReference>
<reference evidence="13" key="2">
    <citation type="journal article" date="2022" name="Front. Microbiol.">
        <title>Comparative Genomic Analysis Revealed Distinct Molecular Components and Organization of CO2-Concentrating Mechanism in Thermophilic Cyanobacteria.</title>
        <authorList>
            <person name="Tang J."/>
            <person name="Zhou H."/>
            <person name="Yao D."/>
            <person name="Riaz S."/>
            <person name="You D."/>
            <person name="Klepacz-Smolka A."/>
            <person name="Daroch M."/>
        </authorList>
    </citation>
    <scope>NUCLEOTIDE SEQUENCE [LARGE SCALE GENOMIC DNA]</scope>
    <source>
        <strain evidence="13">PCC 6715</strain>
    </source>
</reference>
<organism evidence="12 13">
    <name type="scientific">Parathermosynechococcus lividus PCC 6715</name>
    <dbReference type="NCBI Taxonomy" id="1917166"/>
    <lineage>
        <taxon>Bacteria</taxon>
        <taxon>Bacillati</taxon>
        <taxon>Cyanobacteriota</taxon>
        <taxon>Cyanophyceae</taxon>
        <taxon>Acaryochloridales</taxon>
        <taxon>Thermosynechococcaceae</taxon>
        <taxon>Parathermosynechococcus</taxon>
    </lineage>
</organism>
<comment type="similarity">
    <text evidence="3 11">Belongs to the purine nucleoside phosphorylase YfiH/LACC1 family.</text>
</comment>
<reference evidence="12 13" key="1">
    <citation type="submission" date="2016-11" db="EMBL/GenBank/DDBJ databases">
        <title>Complete genome sequence of thermophilic cyanobacteria strain Synechococcus sp. PCC6715.</title>
        <authorList>
            <person name="Tang J."/>
            <person name="Daroch M."/>
            <person name="Liang Y."/>
            <person name="Jiang D."/>
            <person name="Shah M."/>
        </authorList>
    </citation>
    <scope>NUCLEOTIDE SEQUENCE [LARGE SCALE GENOMIC DNA]</scope>
    <source>
        <strain evidence="12 13">PCC 6715</strain>
    </source>
</reference>
<name>A0A2D2Q389_PARLV</name>
<evidence type="ECO:0000256" key="9">
    <source>
        <dbReference type="ARBA" id="ARBA00048968"/>
    </source>
</evidence>
<dbReference type="Gene3D" id="3.60.140.10">
    <property type="entry name" value="CNF1/YfiH-like putative cysteine hydrolases"/>
    <property type="match status" value="1"/>
</dbReference>
<keyword evidence="6" id="KW-0378">Hydrolase</keyword>
<dbReference type="AlphaFoldDB" id="A0A2D2Q389"/>
<dbReference type="GO" id="GO:0017061">
    <property type="term" value="F:S-methyl-5-thioadenosine phosphorylase activity"/>
    <property type="evidence" value="ECO:0007669"/>
    <property type="project" value="UniProtKB-EC"/>
</dbReference>
<dbReference type="NCBIfam" id="TIGR00726">
    <property type="entry name" value="peptidoglycan editing factor PgeF"/>
    <property type="match status" value="1"/>
</dbReference>
<dbReference type="EMBL" id="CP018092">
    <property type="protein sequence ID" value="ATS18727.1"/>
    <property type="molecule type" value="Genomic_DNA"/>
</dbReference>
<evidence type="ECO:0000256" key="3">
    <source>
        <dbReference type="ARBA" id="ARBA00007353"/>
    </source>
</evidence>
<comment type="catalytic activity">
    <reaction evidence="10">
        <text>S-methyl-5'-thioadenosine + phosphate = 5-(methylsulfanyl)-alpha-D-ribose 1-phosphate + adenine</text>
        <dbReference type="Rhea" id="RHEA:11852"/>
        <dbReference type="ChEBI" id="CHEBI:16708"/>
        <dbReference type="ChEBI" id="CHEBI:17509"/>
        <dbReference type="ChEBI" id="CHEBI:43474"/>
        <dbReference type="ChEBI" id="CHEBI:58533"/>
        <dbReference type="EC" id="2.4.2.28"/>
    </reaction>
    <physiologicalReaction direction="left-to-right" evidence="10">
        <dbReference type="Rhea" id="RHEA:11853"/>
    </physiologicalReaction>
</comment>
<accession>A0A2D2Q389</accession>
<sequence>MWHWQTTELGVFLTCDLLSDFRHGFFSRTWQGQPLECLTAALGSTAPSLRTQQVHGNRVVLAAEVLATQTRLEADALVTTAADQALWVCSADCVPLLIADQTTGRVAAIHAGWRGTAAEITKKTIAQMQALGSELASLRVVLGPAIQGKRYQVGLPVAYALAATVTDVTDQVDAAMVSTDLYQSLARLDPAVVFTDADPQRLRIDVARVNRLQLLQLGLQEDQIALCPYCTYEDATYFFSYRRERLKQVQWSGIVSQ</sequence>
<gene>
    <name evidence="12" type="ORF">BRW62_08170</name>
</gene>
<evidence type="ECO:0000256" key="4">
    <source>
        <dbReference type="ARBA" id="ARBA00022679"/>
    </source>
</evidence>
<evidence type="ECO:0000256" key="1">
    <source>
        <dbReference type="ARBA" id="ARBA00000553"/>
    </source>
</evidence>
<keyword evidence="13" id="KW-1185">Reference proteome</keyword>
<keyword evidence="7" id="KW-0862">Zinc</keyword>
<comment type="catalytic activity">
    <reaction evidence="9">
        <text>adenosine + phosphate = alpha-D-ribose 1-phosphate + adenine</text>
        <dbReference type="Rhea" id="RHEA:27642"/>
        <dbReference type="ChEBI" id="CHEBI:16335"/>
        <dbReference type="ChEBI" id="CHEBI:16708"/>
        <dbReference type="ChEBI" id="CHEBI:43474"/>
        <dbReference type="ChEBI" id="CHEBI:57720"/>
        <dbReference type="EC" id="2.4.2.1"/>
    </reaction>
    <physiologicalReaction direction="left-to-right" evidence="9">
        <dbReference type="Rhea" id="RHEA:27643"/>
    </physiologicalReaction>
</comment>
<evidence type="ECO:0000256" key="2">
    <source>
        <dbReference type="ARBA" id="ARBA00003215"/>
    </source>
</evidence>
<comment type="catalytic activity">
    <reaction evidence="1">
        <text>inosine + phosphate = alpha-D-ribose 1-phosphate + hypoxanthine</text>
        <dbReference type="Rhea" id="RHEA:27646"/>
        <dbReference type="ChEBI" id="CHEBI:17368"/>
        <dbReference type="ChEBI" id="CHEBI:17596"/>
        <dbReference type="ChEBI" id="CHEBI:43474"/>
        <dbReference type="ChEBI" id="CHEBI:57720"/>
        <dbReference type="EC" id="2.4.2.1"/>
    </reaction>
    <physiologicalReaction direction="left-to-right" evidence="1">
        <dbReference type="Rhea" id="RHEA:27647"/>
    </physiologicalReaction>
</comment>